<keyword evidence="4" id="KW-1185">Reference proteome</keyword>
<dbReference type="PANTHER" id="PTHR30386:SF19">
    <property type="entry name" value="MULTIDRUG EXPORT PROTEIN EMRA-RELATED"/>
    <property type="match status" value="1"/>
</dbReference>
<organism evidence="3 4">
    <name type="scientific">Skermanella cutis</name>
    <dbReference type="NCBI Taxonomy" id="2775420"/>
    <lineage>
        <taxon>Bacteria</taxon>
        <taxon>Pseudomonadati</taxon>
        <taxon>Pseudomonadota</taxon>
        <taxon>Alphaproteobacteria</taxon>
        <taxon>Rhodospirillales</taxon>
        <taxon>Azospirillaceae</taxon>
        <taxon>Skermanella</taxon>
    </lineage>
</organism>
<dbReference type="Proteomes" id="UP000595197">
    <property type="component" value="Chromosome"/>
</dbReference>
<reference evidence="3" key="1">
    <citation type="submission" date="2021-02" db="EMBL/GenBank/DDBJ databases">
        <title>Skermanella TT6 skin isolate.</title>
        <authorList>
            <person name="Lee K."/>
            <person name="Ganzorig M."/>
        </authorList>
    </citation>
    <scope>NUCLEOTIDE SEQUENCE</scope>
    <source>
        <strain evidence="3">TT6</strain>
    </source>
</reference>
<dbReference type="EMBL" id="CP067420">
    <property type="protein sequence ID" value="QQP92302.1"/>
    <property type="molecule type" value="Genomic_DNA"/>
</dbReference>
<proteinExistence type="predicted"/>
<dbReference type="PANTHER" id="PTHR30386">
    <property type="entry name" value="MEMBRANE FUSION SUBUNIT OF EMRAB-TOLC MULTIDRUG EFFLUX PUMP"/>
    <property type="match status" value="1"/>
</dbReference>
<dbReference type="InterPro" id="IPR050739">
    <property type="entry name" value="MFP"/>
</dbReference>
<feature type="coiled-coil region" evidence="2">
    <location>
        <begin position="73"/>
        <end position="143"/>
    </location>
</feature>
<evidence type="ECO:0000313" key="3">
    <source>
        <dbReference type="EMBL" id="QQP92302.1"/>
    </source>
</evidence>
<evidence type="ECO:0000256" key="2">
    <source>
        <dbReference type="SAM" id="Coils"/>
    </source>
</evidence>
<gene>
    <name evidence="3" type="ORF">IGS68_04355</name>
</gene>
<accession>A0ABX7BD35</accession>
<evidence type="ECO:0000313" key="4">
    <source>
        <dbReference type="Proteomes" id="UP000595197"/>
    </source>
</evidence>
<dbReference type="Gene3D" id="2.40.30.170">
    <property type="match status" value="1"/>
</dbReference>
<comment type="subcellular location">
    <subcellularLocation>
        <location evidence="1">Cell envelope</location>
    </subcellularLocation>
</comment>
<evidence type="ECO:0000256" key="1">
    <source>
        <dbReference type="ARBA" id="ARBA00004196"/>
    </source>
</evidence>
<name>A0ABX7BD35_9PROT</name>
<protein>
    <submittedName>
        <fullName evidence="3">HlyD family efflux transporter periplasmic adaptor subunit</fullName>
    </submittedName>
</protein>
<dbReference type="Gene3D" id="1.10.287.470">
    <property type="entry name" value="Helix hairpin bin"/>
    <property type="match status" value="1"/>
</dbReference>
<sequence length="394" mass="42083">MAGAVISGLGIYILIGEGFSIVSSDAVINARVAMVRSPIDGYLEMKPLAIGQRVHAREPLGSVTDERADDARVQDLERAADALAAETALLQARLADLKGSRAELAGRTLSYQEGRLRQLRAQIDEAEAMLAGARATSQESEATLVRAEELKAKGIQSAAVLDKASASHSVAALAAKAAAARVETLRIQHAAASKGTFLGDSYNDTPYSSQRTMELDLLAAELRADLEERAGRLAKVRDHIAVERQRVGRMREAFLNSPVDGRVWEAALGAGEYARKGQDILRLLDCSTTVVTASVGERDYNRLRVGDPARFRLAGTRRVYDAVVLRLAGSGAATVYNNMAISPGPDHLQRYDVALSVPGLLHDPEANCAVGRTGKVSFSGIGDATGRLRSWLGL</sequence>
<keyword evidence="2" id="KW-0175">Coiled coil</keyword>